<evidence type="ECO:0000256" key="8">
    <source>
        <dbReference type="ARBA" id="ARBA00022989"/>
    </source>
</evidence>
<dbReference type="InterPro" id="IPR018227">
    <property type="entry name" value="Amino_acid_transport_2"/>
</dbReference>
<evidence type="ECO:0000256" key="7">
    <source>
        <dbReference type="ARBA" id="ARBA00022970"/>
    </source>
</evidence>
<keyword evidence="9 10" id="KW-0472">Membrane</keyword>
<sequence length="416" mass="44885">MNKSPSVYGGACIIACVCVGAGMLGLPTAASGAWTWWALLILFGTMIIMTFSGWLLLEAYSSFPYKASFSTVTETVLGKPISIINNLAVYFVGGILLYAYITSAGLVLADMFSVNAKVTSLLYVMVFSFFVWHSTRWVDRISVLLILFMVISFVFGISGLASQIDLSVLLNSGDEGANYVLYVAPMLPIALASFGYHHSVSSLRDYYQSERKAGKALIGGTVIAFVVYSAWLLSIYGNLPRGEFSHVIEAGGNADALLNQLSKVIEVTFISQVISAFSVAAILSSFIGVGLGVFDFLADLFKFDDTKEGRTKTWCVTFIPPLVLSLLFPFGFLIAIGYAAFAAAIWACIIPAALVAKLRAQRKADDIREDSNDKSAEPTFTVKGGSVVLWASLLFGIAVMVIHLLTLLDVIPMFTG</sequence>
<dbReference type="GO" id="GO:0003333">
    <property type="term" value="P:amino acid transmembrane transport"/>
    <property type="evidence" value="ECO:0007669"/>
    <property type="project" value="InterPro"/>
</dbReference>
<dbReference type="NCBIfam" id="TIGR00837">
    <property type="entry name" value="araaP"/>
    <property type="match status" value="1"/>
</dbReference>
<keyword evidence="5 10" id="KW-0997">Cell inner membrane</keyword>
<feature type="transmembrane region" description="Helical" evidence="10">
    <location>
        <begin position="314"/>
        <end position="332"/>
    </location>
</feature>
<dbReference type="RefSeq" id="WP_020197333.1">
    <property type="nucleotide sequence ID" value="NZ_BAOH01000112.1"/>
</dbReference>
<evidence type="ECO:0000256" key="4">
    <source>
        <dbReference type="ARBA" id="ARBA00022475"/>
    </source>
</evidence>
<dbReference type="InterPro" id="IPR013059">
    <property type="entry name" value="Trp_tyr_transpt"/>
</dbReference>
<evidence type="ECO:0000256" key="5">
    <source>
        <dbReference type="ARBA" id="ARBA00022519"/>
    </source>
</evidence>
<feature type="transmembrane region" description="Helical" evidence="10">
    <location>
        <begin position="338"/>
        <end position="358"/>
    </location>
</feature>
<feature type="transmembrane region" description="Helical" evidence="10">
    <location>
        <begin position="216"/>
        <end position="236"/>
    </location>
</feature>
<name>A0A0C1W671_9VIBR</name>
<dbReference type="Gene3D" id="1.20.1740.10">
    <property type="entry name" value="Amino acid/polyamine transporter I"/>
    <property type="match status" value="1"/>
</dbReference>
<evidence type="ECO:0000256" key="3">
    <source>
        <dbReference type="ARBA" id="ARBA00022448"/>
    </source>
</evidence>
<reference evidence="11 12" key="1">
    <citation type="submission" date="2014-07" db="EMBL/GenBank/DDBJ databases">
        <title>Unique and conserved regions in Vibrio harveyi and related species in comparison with the shrimp pathogen Vibrio harveyi CAIM 1792.</title>
        <authorList>
            <person name="Espinoza-Valles I."/>
            <person name="Vora G."/>
            <person name="Leekitcharoenphon P."/>
            <person name="Ussery D."/>
            <person name="Hoj L."/>
            <person name="Gomez-Gil B."/>
        </authorList>
    </citation>
    <scope>NUCLEOTIDE SEQUENCE [LARGE SCALE GENOMIC DNA]</scope>
    <source>
        <strain evidence="12">CAIM 1854 / LMG 25443</strain>
    </source>
</reference>
<organism evidence="11 12">
    <name type="scientific">Vibrio owensii CAIM 1854 = LMG 25443</name>
    <dbReference type="NCBI Taxonomy" id="1229493"/>
    <lineage>
        <taxon>Bacteria</taxon>
        <taxon>Pseudomonadati</taxon>
        <taxon>Pseudomonadota</taxon>
        <taxon>Gammaproteobacteria</taxon>
        <taxon>Vibrionales</taxon>
        <taxon>Vibrionaceae</taxon>
        <taxon>Vibrio</taxon>
    </lineage>
</organism>
<dbReference type="Proteomes" id="UP000031586">
    <property type="component" value="Unassembled WGS sequence"/>
</dbReference>
<feature type="transmembrane region" description="Helical" evidence="10">
    <location>
        <begin position="7"/>
        <end position="30"/>
    </location>
</feature>
<keyword evidence="4 10" id="KW-1003">Cell membrane</keyword>
<dbReference type="GO" id="GO:0005886">
    <property type="term" value="C:plasma membrane"/>
    <property type="evidence" value="ECO:0007669"/>
    <property type="project" value="UniProtKB-SubCell"/>
</dbReference>
<dbReference type="PATRIC" id="fig|1229493.5.peg.2572"/>
<dbReference type="GO" id="GO:0015173">
    <property type="term" value="F:aromatic amino acid transmembrane transporter activity"/>
    <property type="evidence" value="ECO:0007669"/>
    <property type="project" value="UniProtKB-UniRule"/>
</dbReference>
<evidence type="ECO:0000256" key="6">
    <source>
        <dbReference type="ARBA" id="ARBA00022692"/>
    </source>
</evidence>
<keyword evidence="6 10" id="KW-0812">Transmembrane</keyword>
<dbReference type="PRINTS" id="PR00166">
    <property type="entry name" value="AROAAPRMEASE"/>
</dbReference>
<evidence type="ECO:0000313" key="12">
    <source>
        <dbReference type="Proteomes" id="UP000031586"/>
    </source>
</evidence>
<dbReference type="EMBL" id="JPRD01000028">
    <property type="protein sequence ID" value="KIF51872.1"/>
    <property type="molecule type" value="Genomic_DNA"/>
</dbReference>
<evidence type="ECO:0000256" key="9">
    <source>
        <dbReference type="ARBA" id="ARBA00023136"/>
    </source>
</evidence>
<gene>
    <name evidence="11" type="ORF">H735_17105</name>
</gene>
<feature type="transmembrane region" description="Helical" evidence="10">
    <location>
        <begin position="176"/>
        <end position="196"/>
    </location>
</feature>
<keyword evidence="8 10" id="KW-1133">Transmembrane helix</keyword>
<evidence type="ECO:0000256" key="10">
    <source>
        <dbReference type="RuleBase" id="RU367149"/>
    </source>
</evidence>
<protein>
    <recommendedName>
        <fullName evidence="10">Aromatic amino acid permease</fullName>
    </recommendedName>
</protein>
<feature type="transmembrane region" description="Helical" evidence="10">
    <location>
        <begin position="87"/>
        <end position="108"/>
    </location>
</feature>
<feature type="transmembrane region" description="Helical" evidence="10">
    <location>
        <begin position="114"/>
        <end position="132"/>
    </location>
</feature>
<dbReference type="AlphaFoldDB" id="A0A0C1W671"/>
<dbReference type="PANTHER" id="PTHR46997">
    <property type="entry name" value="LOW AFFINITY TRYPTOPHAN PERMEASE-RELATED"/>
    <property type="match status" value="1"/>
</dbReference>
<feature type="transmembrane region" description="Helical" evidence="10">
    <location>
        <begin position="269"/>
        <end position="294"/>
    </location>
</feature>
<dbReference type="Pfam" id="PF03222">
    <property type="entry name" value="Trp_Tyr_perm"/>
    <property type="match status" value="1"/>
</dbReference>
<feature type="transmembrane region" description="Helical" evidence="10">
    <location>
        <begin position="387"/>
        <end position="408"/>
    </location>
</feature>
<keyword evidence="3 10" id="KW-0813">Transport</keyword>
<keyword evidence="7 10" id="KW-0029">Amino-acid transport</keyword>
<feature type="transmembrane region" description="Helical" evidence="10">
    <location>
        <begin position="36"/>
        <end position="57"/>
    </location>
</feature>
<dbReference type="PANTHER" id="PTHR46997:SF1">
    <property type="entry name" value="LOW AFFINITY TRYPTOPHAN PERMEASE-RELATED"/>
    <property type="match status" value="1"/>
</dbReference>
<evidence type="ECO:0000313" key="11">
    <source>
        <dbReference type="EMBL" id="KIF51872.1"/>
    </source>
</evidence>
<evidence type="ECO:0000256" key="2">
    <source>
        <dbReference type="ARBA" id="ARBA00005452"/>
    </source>
</evidence>
<comment type="function">
    <text evidence="10">Involved in transporting aromatic amino acids across the cytoplasmic membrane.</text>
</comment>
<proteinExistence type="inferred from homology"/>
<comment type="subcellular location">
    <subcellularLocation>
        <location evidence="1 10">Cell inner membrane</location>
        <topology evidence="1 10">Multi-pass membrane protein</topology>
    </subcellularLocation>
</comment>
<feature type="transmembrane region" description="Helical" evidence="10">
    <location>
        <begin position="144"/>
        <end position="164"/>
    </location>
</feature>
<accession>A0A0C1W671</accession>
<comment type="caution">
    <text evidence="11">The sequence shown here is derived from an EMBL/GenBank/DDBJ whole genome shotgun (WGS) entry which is preliminary data.</text>
</comment>
<comment type="similarity">
    <text evidence="2 10">Belongs to the amino acid/polyamine transporter 2 family. Mtr/TnaB/TyrP permease subfamily.</text>
</comment>
<evidence type="ECO:0000256" key="1">
    <source>
        <dbReference type="ARBA" id="ARBA00004429"/>
    </source>
</evidence>